<dbReference type="InterPro" id="IPR027417">
    <property type="entry name" value="P-loop_NTPase"/>
</dbReference>
<dbReference type="PANTHER" id="PTHR24220:SF86">
    <property type="entry name" value="ABC TRANSPORTER ABCH.1"/>
    <property type="match status" value="1"/>
</dbReference>
<dbReference type="GO" id="GO:0005524">
    <property type="term" value="F:ATP binding"/>
    <property type="evidence" value="ECO:0007669"/>
    <property type="project" value="UniProtKB-KW"/>
</dbReference>
<reference evidence="7" key="1">
    <citation type="submission" date="2017-02" db="EMBL/GenBank/DDBJ databases">
        <authorList>
            <person name="Varghese N."/>
            <person name="Submissions S."/>
        </authorList>
    </citation>
    <scope>NUCLEOTIDE SEQUENCE [LARGE SCALE GENOMIC DNA]</scope>
    <source>
        <strain evidence="7">DSM 15739</strain>
    </source>
</reference>
<dbReference type="GO" id="GO:0005886">
    <property type="term" value="C:plasma membrane"/>
    <property type="evidence" value="ECO:0007669"/>
    <property type="project" value="TreeGrafter"/>
</dbReference>
<evidence type="ECO:0000313" key="6">
    <source>
        <dbReference type="EMBL" id="SJZ45077.1"/>
    </source>
</evidence>
<dbReference type="GO" id="GO:0098796">
    <property type="term" value="C:membrane protein complex"/>
    <property type="evidence" value="ECO:0007669"/>
    <property type="project" value="UniProtKB-ARBA"/>
</dbReference>
<keyword evidence="4" id="KW-0029">Amino-acid transport</keyword>
<dbReference type="Gene3D" id="3.40.50.300">
    <property type="entry name" value="P-loop containing nucleotide triphosphate hydrolases"/>
    <property type="match status" value="1"/>
</dbReference>
<dbReference type="STRING" id="1121925.SAMN02746011_00830"/>
<feature type="domain" description="ABC transporter" evidence="5">
    <location>
        <begin position="15"/>
        <end position="254"/>
    </location>
</feature>
<sequence length="260" mass="29486">MCNSMTSEMQQQPLIEMKKINKYYQVGEHQLHVLRDIDLSIYRNEFVTIMGPSGSGKSTLINVLGFLDNKFEGHYNFDGKPVEARTDKQISVLRNEMVGFVFQDFNLIPTMTVNENIRLPLLYKGMPARKTKERVQQALESVGLGSKFNSRPHELSGGQKQRIAIARALINQPRFIIADEPTGALDTKTSKVIMDILARLHREQGVTVVLVTHDPNLQAYATRKVRIVDGQIHSNEVSEATYELSEKPLVFDEVLNNEDE</sequence>
<keyword evidence="2" id="KW-0547">Nucleotide-binding</keyword>
<keyword evidence="7" id="KW-1185">Reference proteome</keyword>
<dbReference type="FunFam" id="3.40.50.300:FF:000032">
    <property type="entry name" value="Export ABC transporter ATP-binding protein"/>
    <property type="match status" value="1"/>
</dbReference>
<name>A0A1T4KRW7_9LACT</name>
<dbReference type="AlphaFoldDB" id="A0A1T4KRW7"/>
<dbReference type="EMBL" id="FUWO01000005">
    <property type="protein sequence ID" value="SJZ45077.1"/>
    <property type="molecule type" value="Genomic_DNA"/>
</dbReference>
<organism evidence="6 7">
    <name type="scientific">Globicatella sulfidifaciens DSM 15739</name>
    <dbReference type="NCBI Taxonomy" id="1121925"/>
    <lineage>
        <taxon>Bacteria</taxon>
        <taxon>Bacillati</taxon>
        <taxon>Bacillota</taxon>
        <taxon>Bacilli</taxon>
        <taxon>Lactobacillales</taxon>
        <taxon>Aerococcaceae</taxon>
        <taxon>Globicatella</taxon>
    </lineage>
</organism>
<dbReference type="Pfam" id="PF00005">
    <property type="entry name" value="ABC_tran"/>
    <property type="match status" value="1"/>
</dbReference>
<dbReference type="SMART" id="SM00382">
    <property type="entry name" value="AAA"/>
    <property type="match status" value="1"/>
</dbReference>
<dbReference type="GO" id="GO:0006865">
    <property type="term" value="P:amino acid transport"/>
    <property type="evidence" value="ECO:0007669"/>
    <property type="project" value="UniProtKB-KW"/>
</dbReference>
<dbReference type="PROSITE" id="PS50893">
    <property type="entry name" value="ABC_TRANSPORTER_2"/>
    <property type="match status" value="1"/>
</dbReference>
<evidence type="ECO:0000256" key="2">
    <source>
        <dbReference type="ARBA" id="ARBA00022741"/>
    </source>
</evidence>
<evidence type="ECO:0000259" key="5">
    <source>
        <dbReference type="PROSITE" id="PS50893"/>
    </source>
</evidence>
<dbReference type="InterPro" id="IPR003593">
    <property type="entry name" value="AAA+_ATPase"/>
</dbReference>
<dbReference type="InterPro" id="IPR015854">
    <property type="entry name" value="ABC_transpr_LolD-like"/>
</dbReference>
<dbReference type="PROSITE" id="PS00211">
    <property type="entry name" value="ABC_TRANSPORTER_1"/>
    <property type="match status" value="1"/>
</dbReference>
<evidence type="ECO:0000313" key="7">
    <source>
        <dbReference type="Proteomes" id="UP000189941"/>
    </source>
</evidence>
<accession>A0A1T4KRW7</accession>
<dbReference type="Proteomes" id="UP000189941">
    <property type="component" value="Unassembled WGS sequence"/>
</dbReference>
<evidence type="ECO:0000256" key="4">
    <source>
        <dbReference type="ARBA" id="ARBA00022970"/>
    </source>
</evidence>
<evidence type="ECO:0000256" key="3">
    <source>
        <dbReference type="ARBA" id="ARBA00022840"/>
    </source>
</evidence>
<protein>
    <submittedName>
        <fullName evidence="6">Putative ABC transport system ATP-binding protein</fullName>
    </submittedName>
</protein>
<gene>
    <name evidence="6" type="ORF">SAMN02746011_00830</name>
</gene>
<dbReference type="GO" id="GO:0022857">
    <property type="term" value="F:transmembrane transporter activity"/>
    <property type="evidence" value="ECO:0007669"/>
    <property type="project" value="TreeGrafter"/>
</dbReference>
<dbReference type="InterPro" id="IPR017871">
    <property type="entry name" value="ABC_transporter-like_CS"/>
</dbReference>
<keyword evidence="3 6" id="KW-0067">ATP-binding</keyword>
<dbReference type="PANTHER" id="PTHR24220">
    <property type="entry name" value="IMPORT ATP-BINDING PROTEIN"/>
    <property type="match status" value="1"/>
</dbReference>
<dbReference type="InterPro" id="IPR017911">
    <property type="entry name" value="MacB-like_ATP-bd"/>
</dbReference>
<proteinExistence type="predicted"/>
<dbReference type="GO" id="GO:0016887">
    <property type="term" value="F:ATP hydrolysis activity"/>
    <property type="evidence" value="ECO:0007669"/>
    <property type="project" value="InterPro"/>
</dbReference>
<dbReference type="SUPFAM" id="SSF52540">
    <property type="entry name" value="P-loop containing nucleoside triphosphate hydrolases"/>
    <property type="match status" value="1"/>
</dbReference>
<dbReference type="InterPro" id="IPR003439">
    <property type="entry name" value="ABC_transporter-like_ATP-bd"/>
</dbReference>
<keyword evidence="1" id="KW-0813">Transport</keyword>
<dbReference type="CDD" id="cd03255">
    <property type="entry name" value="ABC_MJ0796_LolCDE_FtsE"/>
    <property type="match status" value="1"/>
</dbReference>
<evidence type="ECO:0000256" key="1">
    <source>
        <dbReference type="ARBA" id="ARBA00022448"/>
    </source>
</evidence>